<dbReference type="AlphaFoldDB" id="A0A6N7XVY5"/>
<organism evidence="1 2">
    <name type="scientific">Tissierella pigra</name>
    <dbReference type="NCBI Taxonomy" id="2607614"/>
    <lineage>
        <taxon>Bacteria</taxon>
        <taxon>Bacillati</taxon>
        <taxon>Bacillota</taxon>
        <taxon>Tissierellia</taxon>
        <taxon>Tissierellales</taxon>
        <taxon>Tissierellaceae</taxon>
        <taxon>Tissierella</taxon>
    </lineage>
</organism>
<dbReference type="Proteomes" id="UP000469523">
    <property type="component" value="Unassembled WGS sequence"/>
</dbReference>
<accession>A0A6N7XVY5</accession>
<gene>
    <name evidence="1" type="ORF">FYJ83_10800</name>
</gene>
<proteinExistence type="predicted"/>
<protein>
    <submittedName>
        <fullName evidence="1">Uncharacterized protein</fullName>
    </submittedName>
</protein>
<comment type="caution">
    <text evidence="1">The sequence shown here is derived from an EMBL/GenBank/DDBJ whole genome shotgun (WGS) entry which is preliminary data.</text>
</comment>
<name>A0A6N7XVY5_9FIRM</name>
<dbReference type="EMBL" id="VUNQ01000021">
    <property type="protein sequence ID" value="MSU01957.1"/>
    <property type="molecule type" value="Genomic_DNA"/>
</dbReference>
<reference evidence="1 2" key="1">
    <citation type="submission" date="2019-09" db="EMBL/GenBank/DDBJ databases">
        <title>In-depth cultivation of the pig gut microbiome towards novel bacterial diversity and tailored functional studies.</title>
        <authorList>
            <person name="Wylensek D."/>
            <person name="Hitch T.C.A."/>
            <person name="Clavel T."/>
        </authorList>
    </citation>
    <scope>NUCLEOTIDE SEQUENCE [LARGE SCALE GENOMIC DNA]</scope>
    <source>
        <strain evidence="1 2">WCA3-693-APC-4?</strain>
    </source>
</reference>
<evidence type="ECO:0000313" key="2">
    <source>
        <dbReference type="Proteomes" id="UP000469523"/>
    </source>
</evidence>
<keyword evidence="2" id="KW-1185">Reference proteome</keyword>
<dbReference type="RefSeq" id="WP_154440503.1">
    <property type="nucleotide sequence ID" value="NZ_VUNQ01000021.1"/>
</dbReference>
<evidence type="ECO:0000313" key="1">
    <source>
        <dbReference type="EMBL" id="MSU01957.1"/>
    </source>
</evidence>
<sequence length="64" mass="7356">MKLSKKAQRLLDYLAEYEEKNNGEMPTLGEIVKNCNTTVKTLLSKTWPELENFAKFCAGDKNEM</sequence>